<feature type="domain" description="HTH cro/C1-type" evidence="1">
    <location>
        <begin position="32"/>
        <end position="79"/>
    </location>
</feature>
<dbReference type="SMART" id="SM00530">
    <property type="entry name" value="HTH_XRE"/>
    <property type="match status" value="1"/>
</dbReference>
<evidence type="ECO:0000313" key="3">
    <source>
        <dbReference type="EMBL" id="RAS61116.1"/>
    </source>
</evidence>
<evidence type="ECO:0000259" key="1">
    <source>
        <dbReference type="PROSITE" id="PS50943"/>
    </source>
</evidence>
<organism evidence="2 4">
    <name type="scientific">Lentzea atacamensis</name>
    <dbReference type="NCBI Taxonomy" id="531938"/>
    <lineage>
        <taxon>Bacteria</taxon>
        <taxon>Bacillati</taxon>
        <taxon>Actinomycetota</taxon>
        <taxon>Actinomycetes</taxon>
        <taxon>Pseudonocardiales</taxon>
        <taxon>Pseudonocardiaceae</taxon>
        <taxon>Lentzea</taxon>
    </lineage>
</organism>
<evidence type="ECO:0000313" key="2">
    <source>
        <dbReference type="EMBL" id="PWK81966.1"/>
    </source>
</evidence>
<name>A0A316HUI4_9PSEU</name>
<dbReference type="Gene3D" id="1.10.260.40">
    <property type="entry name" value="lambda repressor-like DNA-binding domains"/>
    <property type="match status" value="1"/>
</dbReference>
<dbReference type="Pfam" id="PF13560">
    <property type="entry name" value="HTH_31"/>
    <property type="match status" value="1"/>
</dbReference>
<dbReference type="Gene3D" id="3.30.450.180">
    <property type="match status" value="1"/>
</dbReference>
<dbReference type="SUPFAM" id="SSF47413">
    <property type="entry name" value="lambda repressor-like DNA-binding domains"/>
    <property type="match status" value="1"/>
</dbReference>
<dbReference type="PROSITE" id="PS50943">
    <property type="entry name" value="HTH_CROC1"/>
    <property type="match status" value="1"/>
</dbReference>
<dbReference type="InterPro" id="IPR041413">
    <property type="entry name" value="MLTR_LBD"/>
</dbReference>
<dbReference type="GO" id="GO:0003677">
    <property type="term" value="F:DNA binding"/>
    <property type="evidence" value="ECO:0007669"/>
    <property type="project" value="InterPro"/>
</dbReference>
<dbReference type="EMBL" id="QGHB01000015">
    <property type="protein sequence ID" value="PWK81966.1"/>
    <property type="molecule type" value="Genomic_DNA"/>
</dbReference>
<dbReference type="Proteomes" id="UP000246005">
    <property type="component" value="Unassembled WGS sequence"/>
</dbReference>
<dbReference type="Proteomes" id="UP000248714">
    <property type="component" value="Unassembled WGS sequence"/>
</dbReference>
<dbReference type="EMBL" id="QLTT01000010">
    <property type="protein sequence ID" value="RAS61116.1"/>
    <property type="molecule type" value="Genomic_DNA"/>
</dbReference>
<accession>A0A316HUI4</accession>
<dbReference type="AlphaFoldDB" id="A0A316HUI4"/>
<dbReference type="PANTHER" id="PTHR35010">
    <property type="entry name" value="BLL4672 PROTEIN-RELATED"/>
    <property type="match status" value="1"/>
</dbReference>
<reference evidence="2 4" key="1">
    <citation type="submission" date="2018-05" db="EMBL/GenBank/DDBJ databases">
        <title>Genomic Encyclopedia of Type Strains, Phase IV (KMG-IV): sequencing the most valuable type-strain genomes for metagenomic binning, comparative biology and taxonomic classification.</title>
        <authorList>
            <person name="Goeker M."/>
        </authorList>
    </citation>
    <scope>NUCLEOTIDE SEQUENCE [LARGE SCALE GENOMIC DNA]</scope>
    <source>
        <strain evidence="3 5">DSM 45479</strain>
        <strain evidence="2 4">DSM 45480</strain>
    </source>
</reference>
<proteinExistence type="predicted"/>
<evidence type="ECO:0000313" key="5">
    <source>
        <dbReference type="Proteomes" id="UP000248714"/>
    </source>
</evidence>
<dbReference type="PANTHER" id="PTHR35010:SF2">
    <property type="entry name" value="BLL4672 PROTEIN"/>
    <property type="match status" value="1"/>
</dbReference>
<dbReference type="InterPro" id="IPR010982">
    <property type="entry name" value="Lambda_DNA-bd_dom_sf"/>
</dbReference>
<dbReference type="Pfam" id="PF17765">
    <property type="entry name" value="MLTR_LBD"/>
    <property type="match status" value="1"/>
</dbReference>
<gene>
    <name evidence="3" type="ORF">C8D87_11064</name>
    <name evidence="2" type="ORF">C8D88_11582</name>
</gene>
<dbReference type="InterPro" id="IPR001387">
    <property type="entry name" value="Cro/C1-type_HTH"/>
</dbReference>
<evidence type="ECO:0000313" key="4">
    <source>
        <dbReference type="Proteomes" id="UP000246005"/>
    </source>
</evidence>
<keyword evidence="5" id="KW-1185">Reference proteome</keyword>
<dbReference type="CDD" id="cd00093">
    <property type="entry name" value="HTH_XRE"/>
    <property type="match status" value="1"/>
</dbReference>
<sequence length="264" mass="29179">MMGAVSELGEFLRARRAALDPPERASRRRVPGLRREELAQLAGISVDYYTRMEQGRASNASDSILDALAQALGLDSAERAHLYRLARPARVEAPSEEVRPALRWLLDALQGVPAMVLGRRLDVLAWNPLAAALVTDFREQPNMVRYMFTDPAARELYPGWTDCARENVGYLRADYGIHPDDPALLALVEEMSEASPLFRALWAEHPVRAREPMFKRMNHPQLGPLELAVETLTSDAGQALVTYVAAPGSPSEEALRLLASLAVT</sequence>
<comment type="caution">
    <text evidence="2">The sequence shown here is derived from an EMBL/GenBank/DDBJ whole genome shotgun (WGS) entry which is preliminary data.</text>
</comment>
<protein>
    <submittedName>
        <fullName evidence="2">Transcriptional regulator with XRE-family HTH domain</fullName>
    </submittedName>
</protein>